<organism evidence="1 2">
    <name type="scientific">Mycobacterium avium (strain 104)</name>
    <dbReference type="NCBI Taxonomy" id="243243"/>
    <lineage>
        <taxon>Bacteria</taxon>
        <taxon>Bacillati</taxon>
        <taxon>Actinomycetota</taxon>
        <taxon>Actinomycetes</taxon>
        <taxon>Mycobacteriales</taxon>
        <taxon>Mycobacteriaceae</taxon>
        <taxon>Mycobacterium</taxon>
        <taxon>Mycobacterium avium complex (MAC)</taxon>
    </lineage>
</organism>
<sequence length="37" mass="3899">MTSAAAPVVRSGAADFIGCTKSVIRIGPSFRVLIGYW</sequence>
<dbReference type="Proteomes" id="UP000001574">
    <property type="component" value="Chromosome"/>
</dbReference>
<proteinExistence type="predicted"/>
<gene>
    <name evidence="1" type="ordered locus">MAV_1649</name>
</gene>
<dbReference type="EMBL" id="CP000479">
    <property type="protein sequence ID" value="ABK68023.1"/>
    <property type="molecule type" value="Genomic_DNA"/>
</dbReference>
<reference evidence="1 2" key="1">
    <citation type="submission" date="2006-10" db="EMBL/GenBank/DDBJ databases">
        <authorList>
            <person name="Fleischmann R.D."/>
            <person name="Dodson R.J."/>
            <person name="Haft D.H."/>
            <person name="Merkel J.S."/>
            <person name="Nelson W.C."/>
            <person name="Fraser C.M."/>
        </authorList>
    </citation>
    <scope>NUCLEOTIDE SEQUENCE [LARGE SCALE GENOMIC DNA]</scope>
    <source>
        <strain evidence="1 2">104</strain>
    </source>
</reference>
<evidence type="ECO:0000313" key="1">
    <source>
        <dbReference type="EMBL" id="ABK68023.1"/>
    </source>
</evidence>
<accession>A0A0H2ZZ47</accession>
<protein>
    <submittedName>
        <fullName evidence="1">Uncharacterized protein</fullName>
    </submittedName>
</protein>
<dbReference type="KEGG" id="mav:MAV_1649"/>
<name>A0A0H2ZZ47_MYCA1</name>
<dbReference type="AlphaFoldDB" id="A0A0H2ZZ47"/>
<evidence type="ECO:0000313" key="2">
    <source>
        <dbReference type="Proteomes" id="UP000001574"/>
    </source>
</evidence>
<dbReference type="HOGENOM" id="CLU_3346078_0_0_11"/>